<name>A0ABS9IY44_9ACTN</name>
<evidence type="ECO:0000313" key="1">
    <source>
        <dbReference type="EMBL" id="MCF8590382.1"/>
    </source>
</evidence>
<dbReference type="EMBL" id="JAKKOR010000013">
    <property type="protein sequence ID" value="MCF8590382.1"/>
    <property type="molecule type" value="Genomic_DNA"/>
</dbReference>
<accession>A0ABS9IY44</accession>
<keyword evidence="2" id="KW-1185">Reference proteome</keyword>
<organism evidence="1 2">
    <name type="scientific">Gordonia liuliyuniae</name>
    <dbReference type="NCBI Taxonomy" id="2911517"/>
    <lineage>
        <taxon>Bacteria</taxon>
        <taxon>Bacillati</taxon>
        <taxon>Actinomycetota</taxon>
        <taxon>Actinomycetes</taxon>
        <taxon>Mycobacteriales</taxon>
        <taxon>Gordoniaceae</taxon>
        <taxon>Gordonia</taxon>
    </lineage>
</organism>
<protein>
    <submittedName>
        <fullName evidence="1">Uncharacterized protein</fullName>
    </submittedName>
</protein>
<comment type="caution">
    <text evidence="1">The sequence shown here is derived from an EMBL/GenBank/DDBJ whole genome shotgun (WGS) entry which is preliminary data.</text>
</comment>
<reference evidence="1 2" key="1">
    <citation type="submission" date="2022-01" db="EMBL/GenBank/DDBJ databases">
        <authorList>
            <person name="Huang Y."/>
        </authorList>
    </citation>
    <scope>NUCLEOTIDE SEQUENCE [LARGE SCALE GENOMIC DNA]</scope>
    <source>
        <strain evidence="1 2">HY366</strain>
    </source>
</reference>
<evidence type="ECO:0000313" key="2">
    <source>
        <dbReference type="Proteomes" id="UP001200110"/>
    </source>
</evidence>
<gene>
    <name evidence="1" type="ORF">L5G33_18150</name>
</gene>
<sequence>MTDSLRDDATRREFDLRKAMGKARFAIELNPGLDMIEEITCEFRAAVIASAHPSRAILRFPSLTLMTLVGHAITSYRDYWDTFWEVVGVERSPDIEAALRHSLSDLLQRCGLDPMVGHVNDHQYVMAVAAHAGIPMQSVDGLLTSLEDYARAGHDLDAPSFIEWLTDATVEHRMNRLDLPVQTFISRGETLAVNVIDRIIDLAKFTLEQPDVWHEVPLDTTTTGVPDVILTQILARFAERPFMSASGPAAAMSVVRPAKLRYSVEDNQIVVELPYPITEPHVPWQVSSAKVTVDVVAQRGWGAQAGQHPPTPAPVTEVSAEIGVAHEPTQTRKRFELFTSHEPYVLFTEGGRWLKAGGTLPRGPVFVLIPQDAEILDSETDVPIESTRPAFSPNGWRGWRIHTLNLAGHDGLFVRRAGSKETVVHTEPEGTAEFYFEGAVSGLRTVTGRTVYSERPVVDFPPGPSEEPQTWLVGTRRVGEIEWTECEWESGDELTSIDPFDGIPAPLLGEFEVRVQRGASVLTCRLFIAEGVEFEYGELRVPESGGLSNSVVSIYSEDPLTASPGLLAFGPTERDATIRLSDGDRTFDAVVRPPAAELRVDRVGHPADWRVIPAALTVKDVEERHVIAIRVPDANAVTFEVLTLDGEVRWTGNGKQKTAGVFSTNSERFRDAVTALDDAKIVAHVTLSDGSHVTVAVCNVSAVKRVEAVTIVDGTLLFDGLADVEDPAAWIWSMTAPWRPVQHVDIHGDIAELPEELVDAGGVIVDVFSNDPFGIPTEPSRPGRGAVIVEHDGWVHEDDPVLDELSAYLADIGTLPSVDSAMPQVWAALKILPTETSDQLKTRAGLLSLIGHDPRAALEALGSSSLNETEHVSMLIETSLVDKSFAATITENPLHLNPWIGSLVEISDLPSLRERADEVLEERAETIAYLAKQGGAPLIDLLRTGNLEHPLDGTFDKYAPVFDVMPAAQMESFIEASRLVPGGMLERDSRVKVLLDDFGNRGKWSRSPACENLNVIPLLTTIRRKHSEVADLVVARNEALDGVDTGECRWATVPMISMTLAIAARLTAHRMAYHLVTAEIRDAWVTMASLFPGLVATDLLIAEAAVSHAKYGDLIGDVR</sequence>
<proteinExistence type="predicted"/>
<dbReference type="RefSeq" id="WP_236999571.1">
    <property type="nucleotide sequence ID" value="NZ_JAKKOR010000013.1"/>
</dbReference>
<dbReference type="Proteomes" id="UP001200110">
    <property type="component" value="Unassembled WGS sequence"/>
</dbReference>